<dbReference type="PROSITE" id="PS00028">
    <property type="entry name" value="ZINC_FINGER_C2H2_1"/>
    <property type="match status" value="19"/>
</dbReference>
<feature type="domain" description="C2H2-type" evidence="10">
    <location>
        <begin position="1153"/>
        <end position="1181"/>
    </location>
</feature>
<evidence type="ECO:0000259" key="10">
    <source>
        <dbReference type="PROSITE" id="PS50157"/>
    </source>
</evidence>
<name>A0A6P8XQA3_DROAB</name>
<dbReference type="FunFam" id="3.30.160.60:FF:002455">
    <property type="entry name" value="FI03704p"/>
    <property type="match status" value="1"/>
</dbReference>
<dbReference type="InterPro" id="IPR013087">
    <property type="entry name" value="Znf_C2H2_type"/>
</dbReference>
<protein>
    <submittedName>
        <fullName evidence="13">Zinc finger protein Xfin isoform X1</fullName>
    </submittedName>
</protein>
<dbReference type="FunFam" id="3.30.160.60:FF:002538">
    <property type="entry name" value="Mot3p"/>
    <property type="match status" value="1"/>
</dbReference>
<dbReference type="InterPro" id="IPR012934">
    <property type="entry name" value="Znf_AD"/>
</dbReference>
<comment type="subcellular location">
    <subcellularLocation>
        <location evidence="1">Nucleus</location>
    </subcellularLocation>
</comment>
<dbReference type="GO" id="GO:0000978">
    <property type="term" value="F:RNA polymerase II cis-regulatory region sequence-specific DNA binding"/>
    <property type="evidence" value="ECO:0007669"/>
    <property type="project" value="TreeGrafter"/>
</dbReference>
<dbReference type="FunFam" id="3.30.160.60:FF:001119">
    <property type="entry name" value="zinc finger protein 408"/>
    <property type="match status" value="1"/>
</dbReference>
<feature type="domain" description="ZAD" evidence="11">
    <location>
        <begin position="5"/>
        <end position="85"/>
    </location>
</feature>
<feature type="domain" description="C2H2-type" evidence="10">
    <location>
        <begin position="729"/>
        <end position="756"/>
    </location>
</feature>
<proteinExistence type="predicted"/>
<feature type="domain" description="C2H2-type" evidence="10">
    <location>
        <begin position="1341"/>
        <end position="1368"/>
    </location>
</feature>
<feature type="domain" description="C2H2-type" evidence="10">
    <location>
        <begin position="243"/>
        <end position="270"/>
    </location>
</feature>
<feature type="binding site" evidence="8">
    <location>
        <position position="7"/>
    </location>
    <ligand>
        <name>Zn(2+)</name>
        <dbReference type="ChEBI" id="CHEBI:29105"/>
    </ligand>
</feature>
<dbReference type="SUPFAM" id="SSF57667">
    <property type="entry name" value="beta-beta-alpha zinc fingers"/>
    <property type="match status" value="10"/>
</dbReference>
<evidence type="ECO:0000259" key="11">
    <source>
        <dbReference type="PROSITE" id="PS51915"/>
    </source>
</evidence>
<feature type="domain" description="C2H2-type" evidence="10">
    <location>
        <begin position="901"/>
        <end position="929"/>
    </location>
</feature>
<dbReference type="PROSITE" id="PS50157">
    <property type="entry name" value="ZINC_FINGER_C2H2_2"/>
    <property type="match status" value="18"/>
</dbReference>
<feature type="domain" description="C2H2-type" evidence="10">
    <location>
        <begin position="1397"/>
        <end position="1424"/>
    </location>
</feature>
<dbReference type="SMART" id="SM00355">
    <property type="entry name" value="ZnF_C2H2"/>
    <property type="match status" value="26"/>
</dbReference>
<feature type="domain" description="C2H2-type" evidence="10">
    <location>
        <begin position="215"/>
        <end position="242"/>
    </location>
</feature>
<gene>
    <name evidence="13" type="primary">LOC117575304</name>
</gene>
<feature type="domain" description="C2H2-type" evidence="10">
    <location>
        <begin position="1369"/>
        <end position="1396"/>
    </location>
</feature>
<dbReference type="OrthoDB" id="8117402at2759"/>
<feature type="domain" description="C2H2-type" evidence="10">
    <location>
        <begin position="1313"/>
        <end position="1340"/>
    </location>
</feature>
<feature type="domain" description="C2H2-type" evidence="10">
    <location>
        <begin position="588"/>
        <end position="616"/>
    </location>
</feature>
<dbReference type="SUPFAM" id="SSF57716">
    <property type="entry name" value="Glucocorticoid receptor-like (DNA-binding domain)"/>
    <property type="match status" value="1"/>
</dbReference>
<dbReference type="Pfam" id="PF07776">
    <property type="entry name" value="zf-AD"/>
    <property type="match status" value="1"/>
</dbReference>
<feature type="domain" description="C2H2-type" evidence="10">
    <location>
        <begin position="1213"/>
        <end position="1241"/>
    </location>
</feature>
<feature type="region of interest" description="Disordered" evidence="9">
    <location>
        <begin position="140"/>
        <end position="190"/>
    </location>
</feature>
<evidence type="ECO:0000313" key="12">
    <source>
        <dbReference type="Proteomes" id="UP000515160"/>
    </source>
</evidence>
<keyword evidence="6" id="KW-0539">Nucleus</keyword>
<evidence type="ECO:0000256" key="7">
    <source>
        <dbReference type="PROSITE-ProRule" id="PRU00042"/>
    </source>
</evidence>
<organism evidence="12 13">
    <name type="scientific">Drosophila albomicans</name>
    <name type="common">Fruit fly</name>
    <dbReference type="NCBI Taxonomy" id="7291"/>
    <lineage>
        <taxon>Eukaryota</taxon>
        <taxon>Metazoa</taxon>
        <taxon>Ecdysozoa</taxon>
        <taxon>Arthropoda</taxon>
        <taxon>Hexapoda</taxon>
        <taxon>Insecta</taxon>
        <taxon>Pterygota</taxon>
        <taxon>Neoptera</taxon>
        <taxon>Endopterygota</taxon>
        <taxon>Diptera</taxon>
        <taxon>Brachycera</taxon>
        <taxon>Muscomorpha</taxon>
        <taxon>Ephydroidea</taxon>
        <taxon>Drosophilidae</taxon>
        <taxon>Drosophila</taxon>
    </lineage>
</organism>
<evidence type="ECO:0000256" key="3">
    <source>
        <dbReference type="ARBA" id="ARBA00022737"/>
    </source>
</evidence>
<feature type="binding site" evidence="8">
    <location>
        <position position="61"/>
    </location>
    <ligand>
        <name>Zn(2+)</name>
        <dbReference type="ChEBI" id="CHEBI:29105"/>
    </ligand>
</feature>
<dbReference type="FunFam" id="3.30.160.60:FF:002403">
    <property type="entry name" value="zinc finger protein 420"/>
    <property type="match status" value="1"/>
</dbReference>
<dbReference type="Gene3D" id="3.30.160.60">
    <property type="entry name" value="Classic Zinc Finger"/>
    <property type="match status" value="15"/>
</dbReference>
<keyword evidence="4 7" id="KW-0863">Zinc-finger</keyword>
<evidence type="ECO:0000256" key="9">
    <source>
        <dbReference type="SAM" id="MobiDB-lite"/>
    </source>
</evidence>
<dbReference type="GO" id="GO:0008270">
    <property type="term" value="F:zinc ion binding"/>
    <property type="evidence" value="ECO:0007669"/>
    <property type="project" value="UniProtKB-UniRule"/>
</dbReference>
<dbReference type="PROSITE" id="PS51915">
    <property type="entry name" value="ZAD"/>
    <property type="match status" value="1"/>
</dbReference>
<dbReference type="Pfam" id="PF00096">
    <property type="entry name" value="zf-C2H2"/>
    <property type="match status" value="6"/>
</dbReference>
<feature type="domain" description="C2H2-type" evidence="10">
    <location>
        <begin position="620"/>
        <end position="649"/>
    </location>
</feature>
<keyword evidence="5 8" id="KW-0862">Zinc</keyword>
<accession>A0A6P8XQA3</accession>
<feature type="domain" description="C2H2-type" evidence="10">
    <location>
        <begin position="1425"/>
        <end position="1454"/>
    </location>
</feature>
<dbReference type="PANTHER" id="PTHR24376:SF216">
    <property type="entry name" value="ZINC FINGER PROTEIN 420-LIKE"/>
    <property type="match status" value="1"/>
</dbReference>
<feature type="binding site" evidence="8">
    <location>
        <position position="58"/>
    </location>
    <ligand>
        <name>Zn(2+)</name>
        <dbReference type="ChEBI" id="CHEBI:29105"/>
    </ligand>
</feature>
<reference evidence="13" key="1">
    <citation type="submission" date="2025-08" db="UniProtKB">
        <authorList>
            <consortium name="RefSeq"/>
        </authorList>
    </citation>
    <scope>IDENTIFICATION</scope>
    <source>
        <strain evidence="13">15112-1751.03</strain>
        <tissue evidence="13">Whole Adult</tissue>
    </source>
</reference>
<evidence type="ECO:0000256" key="8">
    <source>
        <dbReference type="PROSITE-ProRule" id="PRU01263"/>
    </source>
</evidence>
<keyword evidence="2 8" id="KW-0479">Metal-binding</keyword>
<feature type="domain" description="C2H2-type" evidence="10">
    <location>
        <begin position="1261"/>
        <end position="1285"/>
    </location>
</feature>
<evidence type="ECO:0000313" key="13">
    <source>
        <dbReference type="RefSeq" id="XP_034115348.2"/>
    </source>
</evidence>
<evidence type="ECO:0000256" key="4">
    <source>
        <dbReference type="ARBA" id="ARBA00022771"/>
    </source>
</evidence>
<dbReference type="RefSeq" id="XP_034115348.2">
    <property type="nucleotide sequence ID" value="XM_034259457.2"/>
</dbReference>
<dbReference type="GeneID" id="117575304"/>
<evidence type="ECO:0000256" key="2">
    <source>
        <dbReference type="ARBA" id="ARBA00022723"/>
    </source>
</evidence>
<feature type="binding site" evidence="8">
    <location>
        <position position="10"/>
    </location>
    <ligand>
        <name>Zn(2+)</name>
        <dbReference type="ChEBI" id="CHEBI:29105"/>
    </ligand>
</feature>
<feature type="domain" description="C2H2-type" evidence="10">
    <location>
        <begin position="699"/>
        <end position="726"/>
    </location>
</feature>
<sequence>MLPTDICRTCALHNVKLLALSTRNAKYANKSWCDILYELTQNDPLMEQLDDNLPQYLCDDCLRKLEDAYAFVLQARQVHEQLLHKLHKNLQCLDEAPIDIATNEIKSETDLALEQIDNAAAALDVAGGEAIAATLKIQPESDSDSNVGETESFEARGNVLDLKPTQLRRSNRKPKLATDSENEETSDLKAMPLKRRRGRPARVSKNEVINKDGRHACDVCGKTFSWHRDMQRHSRVHYEQAAYECDTCGKRFLRKDKYTFHLRSHEKRQAKHAPTTLPQGDEWRFAERLYSSARLKRIECKLCDLKCQRIQELREHLTNHHVNIESLCNLSNNSDVIREHFDSQASNLEQIKQQVCSEIATGSDQLDKYCVIINAHGYELSLNDSDEELADTTPAYQCLSCNISFTRKHHLIRHTLEEHNQTPLHRCNTCQIGFVCETLLEQHQRTQCQNQLKRHSCPNCPGKFIWLQNLKQHGCLKKTDQERQFQCCLCDEQLHSMSALRSHLLQHGDGASGIDANQTAAYFRSNYPDGVTCSQEELSTRISNDFKVQDYGQYFNACSGSGRELDFFASDTELSDVEQLTTSTSALHSCTLCGVATARLAQLLRHQEDRHSDVTNYLPHVCNKCGLGFVAESLLQQHLRRICDKRHANFHCEPCNLHFIWQTNYERHMAIKHDVNTEEDQEQTHNTRLRSKRQQAAKLQCNQCEKVFIWPKDLTRHKRIHQPQTSAQFECSFCERKFHRKDGLKSHLRVHGEQQLEVPLAPVEQMDASVLQRMPAVLTQLCRPNGCKQIQCMICLSQHTKISDLRAHLMKHQISVEFVGERAKPESILSISRGLYPELATPLDKQQLIERIQRDLGKGIELERFVSITNEAAIELSLDSSETETDSDSTESQQTDTGRQYNCDLCQVQLTRKHQLYAHQLQQHTWQEATLVCSHCQAKFVNEQLLEHHYRTLCRNAQKRFLCRKCPLRFRWRDNLKLHIDVAHQEAAGSQSSIQGIQLNTTSLLPIVSYDCQECNRSFKMQKDLTRHTLLHAQDSSIYRCRWCARRFYRETNLLQHIERHGINAAQLPYAEAILNASRHPHGQKCIQCKVCDMRFPTIALLRTHLMSTPNGSHHDVASMLNYSITNQLGYELHLDDSETDEEGKPPGVPTHYTCGMCQLRCVRKYELYQHQQAMHRLERIAEGCDKCIYKSVSTDLIAYHRRVLCDNTEKKFKCVKCGYKFMWETNLLQHIQLQHPSNDNQQVEEIPQSLELSAAEGQVFQCGQCPRKYNRKDRLTAHVKKCHAPGAVSPTIGNAPKAAKAAATVAKQHKSFLCAFCGKAVSSSSNLIIHIRRHTGEKPFKCDFCDMAFPRSSDLQCHRRTHTGERPHVCTVCQKGFARSYKLQQHMRIHNGERPYKCTYCDKSFTQSNDLTLHIRRHTGERPYQCETCGERFIQGTALKNHRLQNGHFETSDSLAKNN</sequence>
<dbReference type="FunFam" id="3.30.160.60:FF:000303">
    <property type="entry name" value="Zinc finger protein 41"/>
    <property type="match status" value="1"/>
</dbReference>
<evidence type="ECO:0000256" key="5">
    <source>
        <dbReference type="ARBA" id="ARBA00022833"/>
    </source>
</evidence>
<dbReference type="FunFam" id="3.30.160.60:FF:003156">
    <property type="entry name" value="Uncharacterized protein, isoform B"/>
    <property type="match status" value="1"/>
</dbReference>
<dbReference type="GO" id="GO:0001228">
    <property type="term" value="F:DNA-binding transcription activator activity, RNA polymerase II-specific"/>
    <property type="evidence" value="ECO:0007669"/>
    <property type="project" value="TreeGrafter"/>
</dbReference>
<keyword evidence="12" id="KW-1185">Reference proteome</keyword>
<keyword evidence="3" id="KW-0677">Repeat</keyword>
<dbReference type="PANTHER" id="PTHR24376">
    <property type="entry name" value="ZINC FINGER PROTEIN"/>
    <property type="match status" value="1"/>
</dbReference>
<dbReference type="InterPro" id="IPR036236">
    <property type="entry name" value="Znf_C2H2_sf"/>
</dbReference>
<dbReference type="FunFam" id="3.30.160.60:FF:000512">
    <property type="entry name" value="zinc finger protein 197 isoform X1"/>
    <property type="match status" value="1"/>
</dbReference>
<dbReference type="Proteomes" id="UP000515160">
    <property type="component" value="Chromosome 2R"/>
</dbReference>
<dbReference type="SMART" id="SM00868">
    <property type="entry name" value="zf-AD"/>
    <property type="match status" value="1"/>
</dbReference>
<evidence type="ECO:0000256" key="6">
    <source>
        <dbReference type="ARBA" id="ARBA00023242"/>
    </source>
</evidence>
<dbReference type="GO" id="GO:0005634">
    <property type="term" value="C:nucleus"/>
    <property type="evidence" value="ECO:0007669"/>
    <property type="project" value="UniProtKB-SubCell"/>
</dbReference>
<feature type="domain" description="C2H2-type" evidence="10">
    <location>
        <begin position="396"/>
        <end position="423"/>
    </location>
</feature>
<evidence type="ECO:0000256" key="1">
    <source>
        <dbReference type="ARBA" id="ARBA00004123"/>
    </source>
</evidence>
<feature type="domain" description="C2H2-type" evidence="10">
    <location>
        <begin position="1039"/>
        <end position="1061"/>
    </location>
</feature>
<feature type="domain" description="C2H2-type" evidence="10">
    <location>
        <begin position="1010"/>
        <end position="1037"/>
    </location>
</feature>